<keyword evidence="1" id="KW-0472">Membrane</keyword>
<feature type="transmembrane region" description="Helical" evidence="1">
    <location>
        <begin position="129"/>
        <end position="147"/>
    </location>
</feature>
<evidence type="ECO:0008006" key="4">
    <source>
        <dbReference type="Google" id="ProtNLM"/>
    </source>
</evidence>
<keyword evidence="1" id="KW-1133">Transmembrane helix</keyword>
<evidence type="ECO:0000313" key="3">
    <source>
        <dbReference type="Proteomes" id="UP000505377"/>
    </source>
</evidence>
<feature type="transmembrane region" description="Helical" evidence="1">
    <location>
        <begin position="99"/>
        <end position="117"/>
    </location>
</feature>
<keyword evidence="1" id="KW-0812">Transmembrane</keyword>
<dbReference type="RefSeq" id="WP_172164804.1">
    <property type="nucleotide sequence ID" value="NZ_CP053564.1"/>
</dbReference>
<reference evidence="2 3" key="1">
    <citation type="submission" date="2020-05" db="EMBL/GenBank/DDBJ databases">
        <authorList>
            <person name="Mo P."/>
        </authorList>
    </citation>
    <scope>NUCLEOTIDE SEQUENCE [LARGE SCALE GENOMIC DNA]</scope>
    <source>
        <strain evidence="2 3">Gen01</strain>
    </source>
</reference>
<keyword evidence="3" id="KW-1185">Reference proteome</keyword>
<organism evidence="2 3">
    <name type="scientific">Pseudonocardia broussonetiae</name>
    <dbReference type="NCBI Taxonomy" id="2736640"/>
    <lineage>
        <taxon>Bacteria</taxon>
        <taxon>Bacillati</taxon>
        <taxon>Actinomycetota</taxon>
        <taxon>Actinomycetes</taxon>
        <taxon>Pseudonocardiales</taxon>
        <taxon>Pseudonocardiaceae</taxon>
        <taxon>Pseudonocardia</taxon>
    </lineage>
</organism>
<evidence type="ECO:0000256" key="1">
    <source>
        <dbReference type="SAM" id="Phobius"/>
    </source>
</evidence>
<dbReference type="KEGG" id="pbro:HOP40_29170"/>
<proteinExistence type="predicted"/>
<accession>A0A6M6JQ19</accession>
<evidence type="ECO:0000313" key="2">
    <source>
        <dbReference type="EMBL" id="QJY49323.1"/>
    </source>
</evidence>
<feature type="transmembrane region" description="Helical" evidence="1">
    <location>
        <begin position="154"/>
        <end position="172"/>
    </location>
</feature>
<feature type="transmembrane region" description="Helical" evidence="1">
    <location>
        <begin position="178"/>
        <end position="197"/>
    </location>
</feature>
<gene>
    <name evidence="2" type="ORF">HOP40_29170</name>
</gene>
<sequence length="201" mass="20511">MDTAPAVARRHPPTRTRTAGLVLLWGGIVGVVQAVVMLAVPAVVGPDRYSFPFTPGGYAIAQTTFALQHVALVVGVAVLAPMAATAVTRWALHGATAGLVLLTVMELVAITAAGSSVSDPQAELVNSLYGIPTILTGLGLLVGGFGLARGALRWVTVGLGAYVFVVLLPAIVAPYAAGRVAIGVWLLLFGVLGALLARGER</sequence>
<dbReference type="EMBL" id="CP053564">
    <property type="protein sequence ID" value="QJY49323.1"/>
    <property type="molecule type" value="Genomic_DNA"/>
</dbReference>
<name>A0A6M6JQ19_9PSEU</name>
<feature type="transmembrane region" description="Helical" evidence="1">
    <location>
        <begin position="65"/>
        <end position="87"/>
    </location>
</feature>
<feature type="transmembrane region" description="Helical" evidence="1">
    <location>
        <begin position="21"/>
        <end position="45"/>
    </location>
</feature>
<dbReference type="Proteomes" id="UP000505377">
    <property type="component" value="Chromosome"/>
</dbReference>
<protein>
    <recommendedName>
        <fullName evidence="4">DUF998 domain-containing protein</fullName>
    </recommendedName>
</protein>
<dbReference type="AlphaFoldDB" id="A0A6M6JQ19"/>